<dbReference type="InterPro" id="IPR005801">
    <property type="entry name" value="ADC_synthase"/>
</dbReference>
<dbReference type="EMBL" id="LQOW01000034">
    <property type="protein sequence ID" value="ORV55540.1"/>
    <property type="molecule type" value="Genomic_DNA"/>
</dbReference>
<evidence type="ECO:0000259" key="1">
    <source>
        <dbReference type="Pfam" id="PF00425"/>
    </source>
</evidence>
<dbReference type="PANTHER" id="PTHR42839">
    <property type="entry name" value="ISOCHORISMATE SYNTHASE ENTC"/>
    <property type="match status" value="1"/>
</dbReference>
<dbReference type="PANTHER" id="PTHR42839:SF2">
    <property type="entry name" value="ISOCHORISMATE SYNTHASE ENTC"/>
    <property type="match status" value="1"/>
</dbReference>
<keyword evidence="3" id="KW-1185">Reference proteome</keyword>
<dbReference type="InterPro" id="IPR015890">
    <property type="entry name" value="Chorismate_C"/>
</dbReference>
<feature type="domain" description="Chorismate-utilising enzyme C-terminal" evidence="1">
    <location>
        <begin position="4"/>
        <end position="119"/>
    </location>
</feature>
<dbReference type="Proteomes" id="UP000194000">
    <property type="component" value="Unassembled WGS sequence"/>
</dbReference>
<accession>A0A1X1UFF0</accession>
<gene>
    <name evidence="2" type="ORF">AWC06_03820</name>
</gene>
<reference evidence="2 3" key="1">
    <citation type="submission" date="2016-01" db="EMBL/GenBank/DDBJ databases">
        <title>The new phylogeny of the genus Mycobacterium.</title>
        <authorList>
            <person name="Tarcisio F."/>
            <person name="Conor M."/>
            <person name="Antonella G."/>
            <person name="Elisabetta G."/>
            <person name="Giulia F.S."/>
            <person name="Sara T."/>
            <person name="Anna F."/>
            <person name="Clotilde B."/>
            <person name="Roberto B."/>
            <person name="Veronica D.S."/>
            <person name="Fabio R."/>
            <person name="Monica P."/>
            <person name="Olivier J."/>
            <person name="Enrico T."/>
            <person name="Nicola S."/>
        </authorList>
    </citation>
    <scope>NUCLEOTIDE SEQUENCE [LARGE SCALE GENOMIC DNA]</scope>
    <source>
        <strain evidence="2 3">DSM 45731</strain>
    </source>
</reference>
<dbReference type="STRING" id="1260918.AWC06_03820"/>
<dbReference type="SUPFAM" id="SSF56322">
    <property type="entry name" value="ADC synthase"/>
    <property type="match status" value="1"/>
</dbReference>
<dbReference type="Pfam" id="PF00425">
    <property type="entry name" value="Chorismate_bind"/>
    <property type="match status" value="1"/>
</dbReference>
<evidence type="ECO:0000313" key="2">
    <source>
        <dbReference type="EMBL" id="ORV55540.1"/>
    </source>
</evidence>
<organism evidence="2 3">
    <name type="scientific">Mycobacterium fragae</name>
    <dbReference type="NCBI Taxonomy" id="1260918"/>
    <lineage>
        <taxon>Bacteria</taxon>
        <taxon>Bacillati</taxon>
        <taxon>Actinomycetota</taxon>
        <taxon>Actinomycetes</taxon>
        <taxon>Mycobacteriales</taxon>
        <taxon>Mycobacteriaceae</taxon>
        <taxon>Mycobacterium</taxon>
    </lineage>
</organism>
<protein>
    <recommendedName>
        <fullName evidence="1">Chorismate-utilising enzyme C-terminal domain-containing protein</fullName>
    </recommendedName>
</protein>
<sequence>MAADPEVLILRNILHINTPFEATVRPTAHVADLLDALHPTPAVGGVPGHAAQEWIVKHEFGNRGWYSGPVGWLDMRGDAEFRVAIRCGVLNGSRAYVFTGAGVVSDSDDIAEYLETGLKQQPMLRALQIL</sequence>
<name>A0A1X1UFF0_9MYCO</name>
<evidence type="ECO:0000313" key="3">
    <source>
        <dbReference type="Proteomes" id="UP000194000"/>
    </source>
</evidence>
<dbReference type="AlphaFoldDB" id="A0A1X1UFF0"/>
<dbReference type="Gene3D" id="3.60.120.10">
    <property type="entry name" value="Anthranilate synthase"/>
    <property type="match status" value="1"/>
</dbReference>
<comment type="caution">
    <text evidence="2">The sequence shown here is derived from an EMBL/GenBank/DDBJ whole genome shotgun (WGS) entry which is preliminary data.</text>
</comment>
<proteinExistence type="predicted"/>